<reference evidence="9" key="2">
    <citation type="journal article" date="2012" name="PLoS ONE">
        <title>A Deeply Branching Thermophilic Bacterium with an Ancient Acetyl-CoA Pathway Dominates a Subsurface Ecosystem.</title>
        <authorList>
            <person name="Takami H."/>
            <person name="Noguchi H."/>
            <person name="Takaki Y."/>
            <person name="Uchiyama I."/>
            <person name="Toyoda A."/>
            <person name="Nishi S."/>
            <person name="Chee G.-J."/>
            <person name="Arai W."/>
            <person name="Nunoura T."/>
            <person name="Itoh T."/>
            <person name="Hattori M."/>
            <person name="Takai K."/>
        </authorList>
    </citation>
    <scope>NUCLEOTIDE SEQUENCE</scope>
</reference>
<dbReference type="InterPro" id="IPR013785">
    <property type="entry name" value="Aldolase_TIM"/>
</dbReference>
<reference evidence="9" key="1">
    <citation type="journal article" date="2005" name="Environ. Microbiol.">
        <title>Genetic and functional properties of uncultivated thermophilic crenarchaeotes from a subsurface gold mine as revealed by analysis of genome fragments.</title>
        <authorList>
            <person name="Nunoura T."/>
            <person name="Hirayama H."/>
            <person name="Takami H."/>
            <person name="Oida H."/>
            <person name="Nishi S."/>
            <person name="Shimamura S."/>
            <person name="Suzuki Y."/>
            <person name="Inagaki F."/>
            <person name="Takai K."/>
            <person name="Nealson K.H."/>
            <person name="Horikoshi K."/>
        </authorList>
    </citation>
    <scope>NUCLEOTIDE SEQUENCE</scope>
</reference>
<comment type="catalytic activity">
    <reaction evidence="6">
        <text>orotidine 5'-phosphate + H(+) = UMP + CO2</text>
        <dbReference type="Rhea" id="RHEA:11596"/>
        <dbReference type="ChEBI" id="CHEBI:15378"/>
        <dbReference type="ChEBI" id="CHEBI:16526"/>
        <dbReference type="ChEBI" id="CHEBI:57538"/>
        <dbReference type="ChEBI" id="CHEBI:57865"/>
        <dbReference type="EC" id="4.1.1.23"/>
    </reaction>
</comment>
<gene>
    <name evidence="9" type="ORF">HGMM_F07E12C26</name>
</gene>
<dbReference type="Pfam" id="PF00215">
    <property type="entry name" value="OMPdecase"/>
    <property type="match status" value="1"/>
</dbReference>
<dbReference type="InterPro" id="IPR001754">
    <property type="entry name" value="OMPdeCOase_dom"/>
</dbReference>
<dbReference type="AlphaFoldDB" id="H5SBP3"/>
<dbReference type="NCBIfam" id="TIGR02127">
    <property type="entry name" value="pyrF_sub2"/>
    <property type="match status" value="1"/>
</dbReference>
<evidence type="ECO:0000256" key="7">
    <source>
        <dbReference type="NCBIfam" id="TIGR02127"/>
    </source>
</evidence>
<organism evidence="9">
    <name type="scientific">uncultured Bacteroidota bacterium</name>
    <dbReference type="NCBI Taxonomy" id="152509"/>
    <lineage>
        <taxon>Bacteria</taxon>
        <taxon>Pseudomonadati</taxon>
        <taxon>Bacteroidota</taxon>
        <taxon>environmental samples</taxon>
    </lineage>
</organism>
<sequence length="261" mass="27965">MTAREKLSAALQAVGSYLCIGIDLHARYVRGRSAQALIEWVEPIVEVGRSRCIAFKINLAFIEALGAEGWSMLERLAHLVPDDRLLIFDGKRGDIGSTAEAYAAAAFERFGADAVTVNPYMGRDAIEPFTAYADKLTFALALTSNDGARDLQLVNCDGAPIYQRVIESLLALPGQDRLGFVVGATHPEQLSHVRQRVGRDCPLLIPGVGSQGGQIEPVRSANAGGVAAVNVSRGILDAYWDGGVEGLRAAVEQYSRLLAVT</sequence>
<evidence type="ECO:0000313" key="9">
    <source>
        <dbReference type="EMBL" id="BAL53579.1"/>
    </source>
</evidence>
<evidence type="ECO:0000256" key="4">
    <source>
        <dbReference type="ARBA" id="ARBA00022975"/>
    </source>
</evidence>
<evidence type="ECO:0000256" key="1">
    <source>
        <dbReference type="ARBA" id="ARBA00004861"/>
    </source>
</evidence>
<dbReference type="Gene3D" id="3.20.20.70">
    <property type="entry name" value="Aldolase class I"/>
    <property type="match status" value="1"/>
</dbReference>
<dbReference type="SUPFAM" id="SSF51366">
    <property type="entry name" value="Ribulose-phoshate binding barrel"/>
    <property type="match status" value="1"/>
</dbReference>
<dbReference type="GO" id="GO:0044205">
    <property type="term" value="P:'de novo' UMP biosynthetic process"/>
    <property type="evidence" value="ECO:0007669"/>
    <property type="project" value="UniProtKB-UniPathway"/>
</dbReference>
<accession>H5SBP3</accession>
<dbReference type="PANTHER" id="PTHR43375">
    <property type="entry name" value="OROTIDINE 5'-PHOSPHATE DECARBOXYLASE"/>
    <property type="match status" value="1"/>
</dbReference>
<evidence type="ECO:0000256" key="6">
    <source>
        <dbReference type="ARBA" id="ARBA00049157"/>
    </source>
</evidence>
<comment type="pathway">
    <text evidence="1">Pyrimidine metabolism; UMP biosynthesis via de novo pathway; UMP from orotate: step 2/2.</text>
</comment>
<dbReference type="EMBL" id="AP011661">
    <property type="protein sequence ID" value="BAL53579.1"/>
    <property type="molecule type" value="Genomic_DNA"/>
</dbReference>
<dbReference type="PROSITE" id="PS00156">
    <property type="entry name" value="OMPDECASE"/>
    <property type="match status" value="1"/>
</dbReference>
<dbReference type="InterPro" id="IPR011060">
    <property type="entry name" value="RibuloseP-bd_barrel"/>
</dbReference>
<protein>
    <recommendedName>
        <fullName evidence="7">Orotidine-5'-phosphate decarboxylase</fullName>
        <ecNumber evidence="7">4.1.1.23</ecNumber>
    </recommendedName>
</protein>
<evidence type="ECO:0000256" key="5">
    <source>
        <dbReference type="ARBA" id="ARBA00023239"/>
    </source>
</evidence>
<dbReference type="UniPathway" id="UPA00070">
    <property type="reaction ID" value="UER00120"/>
</dbReference>
<keyword evidence="5" id="KW-0456">Lyase</keyword>
<evidence type="ECO:0000259" key="8">
    <source>
        <dbReference type="SMART" id="SM00934"/>
    </source>
</evidence>
<comment type="similarity">
    <text evidence="2">Belongs to the OMP decarboxylase family. Type 2 subfamily.</text>
</comment>
<dbReference type="InterPro" id="IPR011995">
    <property type="entry name" value="OMPdecase_type-2"/>
</dbReference>
<evidence type="ECO:0000256" key="3">
    <source>
        <dbReference type="ARBA" id="ARBA00022793"/>
    </source>
</evidence>
<keyword evidence="3" id="KW-0210">Decarboxylase</keyword>
<proteinExistence type="inferred from homology"/>
<dbReference type="GO" id="GO:0006207">
    <property type="term" value="P:'de novo' pyrimidine nucleobase biosynthetic process"/>
    <property type="evidence" value="ECO:0007669"/>
    <property type="project" value="InterPro"/>
</dbReference>
<keyword evidence="4" id="KW-0665">Pyrimidine biosynthesis</keyword>
<feature type="domain" description="Orotidine 5'-phosphate decarboxylase" evidence="8">
    <location>
        <begin position="17"/>
        <end position="250"/>
    </location>
</feature>
<name>H5SBP3_9BACT</name>
<dbReference type="CDD" id="cd04725">
    <property type="entry name" value="OMP_decarboxylase_like"/>
    <property type="match status" value="1"/>
</dbReference>
<evidence type="ECO:0000256" key="2">
    <source>
        <dbReference type="ARBA" id="ARBA00008847"/>
    </source>
</evidence>
<dbReference type="SMART" id="SM00934">
    <property type="entry name" value="OMPdecase"/>
    <property type="match status" value="1"/>
</dbReference>
<dbReference type="InterPro" id="IPR018089">
    <property type="entry name" value="OMPdecase_AS"/>
</dbReference>
<dbReference type="GO" id="GO:0004590">
    <property type="term" value="F:orotidine-5'-phosphate decarboxylase activity"/>
    <property type="evidence" value="ECO:0007669"/>
    <property type="project" value="UniProtKB-UniRule"/>
</dbReference>
<dbReference type="PANTHER" id="PTHR43375:SF1">
    <property type="entry name" value="OROTIDINE 5'-PHOSPHATE DECARBOXYLASE"/>
    <property type="match status" value="1"/>
</dbReference>
<dbReference type="EC" id="4.1.1.23" evidence="7"/>